<dbReference type="STRING" id="35608.A0A2U1N9R6"/>
<dbReference type="InterPro" id="IPR003105">
    <property type="entry name" value="SRA_YDG"/>
</dbReference>
<dbReference type="PANTHER" id="PTHR14140">
    <property type="entry name" value="E3 UBIQUITIN-PROTEIN LIGASE UHRF-RELATED"/>
    <property type="match status" value="1"/>
</dbReference>
<dbReference type="GO" id="GO:0016567">
    <property type="term" value="P:protein ubiquitination"/>
    <property type="evidence" value="ECO:0007669"/>
    <property type="project" value="TreeGrafter"/>
</dbReference>
<name>A0A2U1N9R6_ARTAN</name>
<dbReference type="GO" id="GO:0044027">
    <property type="term" value="P:negative regulation of gene expression via chromosomal CpG island methylation"/>
    <property type="evidence" value="ECO:0007669"/>
    <property type="project" value="TreeGrafter"/>
</dbReference>
<comment type="caution">
    <text evidence="4">The sequence shown here is derived from an EMBL/GenBank/DDBJ whole genome shotgun (WGS) entry which is preliminary data.</text>
</comment>
<dbReference type="Gene3D" id="2.30.280.10">
    <property type="entry name" value="SRA-YDG"/>
    <property type="match status" value="2"/>
</dbReference>
<dbReference type="EMBL" id="PKPP01003286">
    <property type="protein sequence ID" value="PWA70207.1"/>
    <property type="molecule type" value="Genomic_DNA"/>
</dbReference>
<dbReference type="InterPro" id="IPR045134">
    <property type="entry name" value="UHRF1/2-like"/>
</dbReference>
<organism evidence="4 5">
    <name type="scientific">Artemisia annua</name>
    <name type="common">Sweet wormwood</name>
    <dbReference type="NCBI Taxonomy" id="35608"/>
    <lineage>
        <taxon>Eukaryota</taxon>
        <taxon>Viridiplantae</taxon>
        <taxon>Streptophyta</taxon>
        <taxon>Embryophyta</taxon>
        <taxon>Tracheophyta</taxon>
        <taxon>Spermatophyta</taxon>
        <taxon>Magnoliopsida</taxon>
        <taxon>eudicotyledons</taxon>
        <taxon>Gunneridae</taxon>
        <taxon>Pentapetalae</taxon>
        <taxon>asterids</taxon>
        <taxon>campanulids</taxon>
        <taxon>Asterales</taxon>
        <taxon>Asteraceae</taxon>
        <taxon>Asteroideae</taxon>
        <taxon>Anthemideae</taxon>
        <taxon>Artemisiinae</taxon>
        <taxon>Artemisia</taxon>
    </lineage>
</organism>
<gene>
    <name evidence="4" type="ORF">CTI12_AA288580</name>
</gene>
<dbReference type="Proteomes" id="UP000245207">
    <property type="component" value="Unassembled WGS sequence"/>
</dbReference>
<feature type="domain" description="YDG" evidence="3">
    <location>
        <begin position="43"/>
        <end position="178"/>
    </location>
</feature>
<dbReference type="InterPro" id="IPR015947">
    <property type="entry name" value="PUA-like_sf"/>
</dbReference>
<dbReference type="Pfam" id="PF02182">
    <property type="entry name" value="SAD_SRA"/>
    <property type="match status" value="1"/>
</dbReference>
<evidence type="ECO:0000313" key="4">
    <source>
        <dbReference type="EMBL" id="PWA70207.1"/>
    </source>
</evidence>
<dbReference type="InterPro" id="IPR036987">
    <property type="entry name" value="SRA-YDG_sf"/>
</dbReference>
<dbReference type="PANTHER" id="PTHR14140:SF27">
    <property type="entry name" value="OS04G0289800 PROTEIN"/>
    <property type="match status" value="1"/>
</dbReference>
<comment type="subcellular location">
    <subcellularLocation>
        <location evidence="2">Nucleus</location>
    </subcellularLocation>
</comment>
<evidence type="ECO:0000259" key="3">
    <source>
        <dbReference type="PROSITE" id="PS51015"/>
    </source>
</evidence>
<keyword evidence="1 2" id="KW-0539">Nucleus</keyword>
<evidence type="ECO:0000256" key="2">
    <source>
        <dbReference type="PROSITE-ProRule" id="PRU00358"/>
    </source>
</evidence>
<reference evidence="4 5" key="1">
    <citation type="journal article" date="2018" name="Mol. Plant">
        <title>The genome of Artemisia annua provides insight into the evolution of Asteraceae family and artemisinin biosynthesis.</title>
        <authorList>
            <person name="Shen Q."/>
            <person name="Zhang L."/>
            <person name="Liao Z."/>
            <person name="Wang S."/>
            <person name="Yan T."/>
            <person name="Shi P."/>
            <person name="Liu M."/>
            <person name="Fu X."/>
            <person name="Pan Q."/>
            <person name="Wang Y."/>
            <person name="Lv Z."/>
            <person name="Lu X."/>
            <person name="Zhang F."/>
            <person name="Jiang W."/>
            <person name="Ma Y."/>
            <person name="Chen M."/>
            <person name="Hao X."/>
            <person name="Li L."/>
            <person name="Tang Y."/>
            <person name="Lv G."/>
            <person name="Zhou Y."/>
            <person name="Sun X."/>
            <person name="Brodelius P.E."/>
            <person name="Rose J.K.C."/>
            <person name="Tang K."/>
        </authorList>
    </citation>
    <scope>NUCLEOTIDE SEQUENCE [LARGE SCALE GENOMIC DNA]</scope>
    <source>
        <strain evidence="5">cv. Huhao1</strain>
        <tissue evidence="4">Leaf</tissue>
    </source>
</reference>
<dbReference type="GO" id="GO:0005634">
    <property type="term" value="C:nucleus"/>
    <property type="evidence" value="ECO:0007669"/>
    <property type="project" value="UniProtKB-SubCell"/>
</dbReference>
<evidence type="ECO:0000256" key="1">
    <source>
        <dbReference type="ARBA" id="ARBA00023242"/>
    </source>
</evidence>
<dbReference type="PROSITE" id="PS51015">
    <property type="entry name" value="YDG"/>
    <property type="match status" value="1"/>
</dbReference>
<dbReference type="SUPFAM" id="SSF88697">
    <property type="entry name" value="PUA domain-like"/>
    <property type="match status" value="1"/>
</dbReference>
<dbReference type="SMART" id="SM00466">
    <property type="entry name" value="SRA"/>
    <property type="match status" value="1"/>
</dbReference>
<sequence>MANKVYTTERAKKTGKANACSGNIFVTVALDHFGPILAENDSERGTGVLVGETWEDRMECRQWGAHLPHVAGISGQSDYGAQSVALSGDMKMMRIMETVIGSGGRDLSGNKRTNKTQSFDLRFEKFNEALQFARCPNSHITHYVYDREYSVMGFTGLKNDGRKPGIQGYKVCRYLFVRCDNDPAPWTSDENGDRPRSLPLPSIDELIKATDITKSKATPSWDCDNSAVSSATK</sequence>
<dbReference type="AlphaFoldDB" id="A0A2U1N9R6"/>
<dbReference type="OrthoDB" id="2270193at2759"/>
<proteinExistence type="predicted"/>
<accession>A0A2U1N9R6</accession>
<keyword evidence="5" id="KW-1185">Reference proteome</keyword>
<protein>
    <submittedName>
        <fullName evidence="4">Zinc finger, PHD-type, SRA-YDG, Zinc finger, RING/FYVE/PHD-type, PUA-like domain protein</fullName>
    </submittedName>
</protein>
<evidence type="ECO:0000313" key="5">
    <source>
        <dbReference type="Proteomes" id="UP000245207"/>
    </source>
</evidence>
<dbReference type="GO" id="GO:0061630">
    <property type="term" value="F:ubiquitin protein ligase activity"/>
    <property type="evidence" value="ECO:0007669"/>
    <property type="project" value="TreeGrafter"/>
</dbReference>